<dbReference type="Proteomes" id="UP000636709">
    <property type="component" value="Unassembled WGS sequence"/>
</dbReference>
<proteinExistence type="predicted"/>
<gene>
    <name evidence="1" type="ORF">HU200_058055</name>
</gene>
<keyword evidence="2" id="KW-1185">Reference proteome</keyword>
<evidence type="ECO:0000313" key="2">
    <source>
        <dbReference type="Proteomes" id="UP000636709"/>
    </source>
</evidence>
<accession>A0A835AK03</accession>
<comment type="caution">
    <text evidence="1">The sequence shown here is derived from an EMBL/GenBank/DDBJ whole genome shotgun (WGS) entry which is preliminary data.</text>
</comment>
<dbReference type="AlphaFoldDB" id="A0A835AK03"/>
<organism evidence="1 2">
    <name type="scientific">Digitaria exilis</name>
    <dbReference type="NCBI Taxonomy" id="1010633"/>
    <lineage>
        <taxon>Eukaryota</taxon>
        <taxon>Viridiplantae</taxon>
        <taxon>Streptophyta</taxon>
        <taxon>Embryophyta</taxon>
        <taxon>Tracheophyta</taxon>
        <taxon>Spermatophyta</taxon>
        <taxon>Magnoliopsida</taxon>
        <taxon>Liliopsida</taxon>
        <taxon>Poales</taxon>
        <taxon>Poaceae</taxon>
        <taxon>PACMAD clade</taxon>
        <taxon>Panicoideae</taxon>
        <taxon>Panicodae</taxon>
        <taxon>Paniceae</taxon>
        <taxon>Anthephorinae</taxon>
        <taxon>Digitaria</taxon>
    </lineage>
</organism>
<protein>
    <submittedName>
        <fullName evidence="1">Uncharacterized protein</fullName>
    </submittedName>
</protein>
<sequence>MYLLLFSSSPFRCVEYKRGGGGARRWPRLDDSAREEVEARAGWRGRDMHDKERDIGGITAPSPRLIGRRPIGLLLHRRRLLPLLRHRGAASSCSSVANALLIASSCSSAAEALLATCSSAVEALLTTCSRSAELEPDSTLVPNLFPTSTSTQQLALGRLGRPRSRVARAREMPDGGGTQKSRGTATVLRLNKGRRSSKLYMFGTCLFVKPGAIVKSSSLCREIKLRIGLDMYKKEYCRLESMGMLRWPAYKEERCDMDRLLQIINRSIHVYKQRRFFYLRSPLFRMPLKKALKKRRQEMKRRRKGTIIPSCRSKDSASHYKINSYYRITTRVLMCTVAPVF</sequence>
<name>A0A835AK03_9POAL</name>
<dbReference type="EMBL" id="JACEFO010002446">
    <property type="protein sequence ID" value="KAF8659973.1"/>
    <property type="molecule type" value="Genomic_DNA"/>
</dbReference>
<evidence type="ECO:0000313" key="1">
    <source>
        <dbReference type="EMBL" id="KAF8659973.1"/>
    </source>
</evidence>
<reference evidence="1" key="1">
    <citation type="submission" date="2020-07" db="EMBL/GenBank/DDBJ databases">
        <title>Genome sequence and genetic diversity analysis of an under-domesticated orphan crop, white fonio (Digitaria exilis).</title>
        <authorList>
            <person name="Bennetzen J.L."/>
            <person name="Chen S."/>
            <person name="Ma X."/>
            <person name="Wang X."/>
            <person name="Yssel A.E.J."/>
            <person name="Chaluvadi S.R."/>
            <person name="Johnson M."/>
            <person name="Gangashetty P."/>
            <person name="Hamidou F."/>
            <person name="Sanogo M.D."/>
            <person name="Zwaenepoel A."/>
            <person name="Wallace J."/>
            <person name="Van De Peer Y."/>
            <person name="Van Deynze A."/>
        </authorList>
    </citation>
    <scope>NUCLEOTIDE SEQUENCE</scope>
    <source>
        <tissue evidence="1">Leaves</tissue>
    </source>
</reference>